<evidence type="ECO:0000313" key="1">
    <source>
        <dbReference type="EMBL" id="TCL45286.1"/>
    </source>
</evidence>
<name>A0A9X8ULG0_9FIRM</name>
<protein>
    <submittedName>
        <fullName evidence="1">Uncharacterized protein</fullName>
    </submittedName>
</protein>
<gene>
    <name evidence="1" type="ORF">EDD78_101269</name>
</gene>
<dbReference type="Proteomes" id="UP000294682">
    <property type="component" value="Unassembled WGS sequence"/>
</dbReference>
<proteinExistence type="predicted"/>
<dbReference type="EMBL" id="SLUK01000001">
    <property type="protein sequence ID" value="TCL45286.1"/>
    <property type="molecule type" value="Genomic_DNA"/>
</dbReference>
<organism evidence="1 2">
    <name type="scientific">Harryflintia acetispora</name>
    <dbReference type="NCBI Taxonomy" id="1849041"/>
    <lineage>
        <taxon>Bacteria</taxon>
        <taxon>Bacillati</taxon>
        <taxon>Bacillota</taxon>
        <taxon>Clostridia</taxon>
        <taxon>Eubacteriales</taxon>
        <taxon>Oscillospiraceae</taxon>
        <taxon>Harryflintia</taxon>
    </lineage>
</organism>
<comment type="caution">
    <text evidence="1">The sequence shown here is derived from an EMBL/GenBank/DDBJ whole genome shotgun (WGS) entry which is preliminary data.</text>
</comment>
<dbReference type="AlphaFoldDB" id="A0A9X8ULG0"/>
<evidence type="ECO:0000313" key="2">
    <source>
        <dbReference type="Proteomes" id="UP000294682"/>
    </source>
</evidence>
<reference evidence="1 2" key="1">
    <citation type="submission" date="2019-03" db="EMBL/GenBank/DDBJ databases">
        <title>Genomic Encyclopedia of Type Strains, Phase IV (KMG-IV): sequencing the most valuable type-strain genomes for metagenomic binning, comparative biology and taxonomic classification.</title>
        <authorList>
            <person name="Goeker M."/>
        </authorList>
    </citation>
    <scope>NUCLEOTIDE SEQUENCE [LARGE SCALE GENOMIC DNA]</scope>
    <source>
        <strain evidence="1 2">DSM 100433</strain>
    </source>
</reference>
<sequence length="46" mass="5639">MWADTFLPFIRHFIDNTVFEHANIEFDLFCHIFSYNNHKIILLLIK</sequence>
<keyword evidence="2" id="KW-1185">Reference proteome</keyword>
<accession>A0A9X8ULG0</accession>